<comment type="subcellular location">
    <subcellularLocation>
        <location evidence="1">Cell membrane</location>
        <topology evidence="1">Multi-pass membrane protein</topology>
    </subcellularLocation>
</comment>
<dbReference type="Pfam" id="PF12704">
    <property type="entry name" value="MacB_PCD"/>
    <property type="match status" value="1"/>
</dbReference>
<name>A0A4R7K6J9_9FLAO</name>
<feature type="domain" description="ABC3 transporter permease C-terminal" evidence="8">
    <location>
        <begin position="294"/>
        <end position="411"/>
    </location>
</feature>
<dbReference type="OrthoDB" id="9770036at2"/>
<dbReference type="Pfam" id="PF02687">
    <property type="entry name" value="FtsX"/>
    <property type="match status" value="1"/>
</dbReference>
<gene>
    <name evidence="10" type="ORF">CLV90_0961</name>
</gene>
<comment type="caution">
    <text evidence="10">The sequence shown here is derived from an EMBL/GenBank/DDBJ whole genome shotgun (WGS) entry which is preliminary data.</text>
</comment>
<feature type="transmembrane region" description="Helical" evidence="7">
    <location>
        <begin position="385"/>
        <end position="405"/>
    </location>
</feature>
<feature type="domain" description="MacB-like periplasmic core" evidence="9">
    <location>
        <begin position="24"/>
        <end position="253"/>
    </location>
</feature>
<evidence type="ECO:0000256" key="7">
    <source>
        <dbReference type="SAM" id="Phobius"/>
    </source>
</evidence>
<dbReference type="RefSeq" id="WP_133686333.1">
    <property type="nucleotide sequence ID" value="NZ_SOAY01000010.1"/>
</dbReference>
<dbReference type="PANTHER" id="PTHR30572">
    <property type="entry name" value="MEMBRANE COMPONENT OF TRANSPORTER-RELATED"/>
    <property type="match status" value="1"/>
</dbReference>
<dbReference type="InterPro" id="IPR050250">
    <property type="entry name" value="Macrolide_Exporter_MacB"/>
</dbReference>
<feature type="transmembrane region" description="Helical" evidence="7">
    <location>
        <begin position="290"/>
        <end position="315"/>
    </location>
</feature>
<keyword evidence="5 7" id="KW-0472">Membrane</keyword>
<sequence length="420" mass="46515">MGFLFDRNTWQEIFGSISKNRTRTIITIIGVLWGIFIYIALSGAAKGLDNGFDKVFKTVAINSMFVWAQSTSMPYDGFKTGRPLQLKLEDVQTIQNRIPEVQYIAPRITQGNFGSEPVYTVRGQKYGSYVLNGDYPIYTKISTKKIYDGGRFINQEDIEQSRKVIVIGERVEQELYTKDEDPVGTWIRVGSVYFQVIGVHKLAQGVSFDSDTAMFIPFTTYQKLYNSGDNIGYMCIAAYDNVDVVQVEKDIKTLLKNIHRVDPEDERAFGSFNLGEVFSKTMGFADGLTFMSLVVGIATILAGVIGIGNILLISVKERTKELGVRRALGATPAEVRNQIVMESVFLTLIAGILGIILGAGVLALINSFTKDIDFPYTNPTVPIPYVIGALVIMVVLGTLIGLIPAQRAVSIRPIEALREE</sequence>
<feature type="transmembrane region" description="Helical" evidence="7">
    <location>
        <begin position="25"/>
        <end position="45"/>
    </location>
</feature>
<organism evidence="10 11">
    <name type="scientific">Maribacter spongiicola</name>
    <dbReference type="NCBI Taxonomy" id="1206753"/>
    <lineage>
        <taxon>Bacteria</taxon>
        <taxon>Pseudomonadati</taxon>
        <taxon>Bacteroidota</taxon>
        <taxon>Flavobacteriia</taxon>
        <taxon>Flavobacteriales</taxon>
        <taxon>Flavobacteriaceae</taxon>
        <taxon>Maribacter</taxon>
    </lineage>
</organism>
<evidence type="ECO:0000256" key="1">
    <source>
        <dbReference type="ARBA" id="ARBA00004651"/>
    </source>
</evidence>
<evidence type="ECO:0000259" key="8">
    <source>
        <dbReference type="Pfam" id="PF02687"/>
    </source>
</evidence>
<reference evidence="10 11" key="1">
    <citation type="submission" date="2019-03" db="EMBL/GenBank/DDBJ databases">
        <title>Genomic Encyclopedia of Archaeal and Bacterial Type Strains, Phase II (KMG-II): from individual species to whole genera.</title>
        <authorList>
            <person name="Goeker M."/>
        </authorList>
    </citation>
    <scope>NUCLEOTIDE SEQUENCE [LARGE SCALE GENOMIC DNA]</scope>
    <source>
        <strain evidence="10 11">DSM 25233</strain>
    </source>
</reference>
<dbReference type="InterPro" id="IPR025857">
    <property type="entry name" value="MacB_PCD"/>
</dbReference>
<evidence type="ECO:0000256" key="3">
    <source>
        <dbReference type="ARBA" id="ARBA00022692"/>
    </source>
</evidence>
<evidence type="ECO:0000256" key="5">
    <source>
        <dbReference type="ARBA" id="ARBA00023136"/>
    </source>
</evidence>
<dbReference type="PANTHER" id="PTHR30572:SF4">
    <property type="entry name" value="ABC TRANSPORTER PERMEASE YTRF"/>
    <property type="match status" value="1"/>
</dbReference>
<protein>
    <submittedName>
        <fullName evidence="10">Putative ABC transport system permease protein</fullName>
    </submittedName>
</protein>
<accession>A0A4R7K6J9</accession>
<evidence type="ECO:0000313" key="11">
    <source>
        <dbReference type="Proteomes" id="UP000294749"/>
    </source>
</evidence>
<comment type="similarity">
    <text evidence="6">Belongs to the ABC-4 integral membrane protein family.</text>
</comment>
<evidence type="ECO:0000256" key="6">
    <source>
        <dbReference type="ARBA" id="ARBA00038076"/>
    </source>
</evidence>
<evidence type="ECO:0000256" key="2">
    <source>
        <dbReference type="ARBA" id="ARBA00022475"/>
    </source>
</evidence>
<feature type="transmembrane region" description="Helical" evidence="7">
    <location>
        <begin position="344"/>
        <end position="365"/>
    </location>
</feature>
<evidence type="ECO:0000256" key="4">
    <source>
        <dbReference type="ARBA" id="ARBA00022989"/>
    </source>
</evidence>
<dbReference type="GO" id="GO:0005886">
    <property type="term" value="C:plasma membrane"/>
    <property type="evidence" value="ECO:0007669"/>
    <property type="project" value="UniProtKB-SubCell"/>
</dbReference>
<keyword evidence="4 7" id="KW-1133">Transmembrane helix</keyword>
<keyword evidence="2" id="KW-1003">Cell membrane</keyword>
<keyword evidence="11" id="KW-1185">Reference proteome</keyword>
<dbReference type="Proteomes" id="UP000294749">
    <property type="component" value="Unassembled WGS sequence"/>
</dbReference>
<dbReference type="GO" id="GO:0022857">
    <property type="term" value="F:transmembrane transporter activity"/>
    <property type="evidence" value="ECO:0007669"/>
    <property type="project" value="TreeGrafter"/>
</dbReference>
<dbReference type="InterPro" id="IPR003838">
    <property type="entry name" value="ABC3_permease_C"/>
</dbReference>
<keyword evidence="3 7" id="KW-0812">Transmembrane</keyword>
<dbReference type="AlphaFoldDB" id="A0A4R7K6J9"/>
<evidence type="ECO:0000259" key="9">
    <source>
        <dbReference type="Pfam" id="PF12704"/>
    </source>
</evidence>
<evidence type="ECO:0000313" key="10">
    <source>
        <dbReference type="EMBL" id="TDT46897.1"/>
    </source>
</evidence>
<proteinExistence type="inferred from homology"/>
<dbReference type="EMBL" id="SOAY01000010">
    <property type="protein sequence ID" value="TDT46897.1"/>
    <property type="molecule type" value="Genomic_DNA"/>
</dbReference>